<reference evidence="17 18" key="1">
    <citation type="journal article" date="2023" name="Sci. Data">
        <title>Genome assembly of the Korean intertidal mud-creeper Batillaria attramentaria.</title>
        <authorList>
            <person name="Patra A.K."/>
            <person name="Ho P.T."/>
            <person name="Jun S."/>
            <person name="Lee S.J."/>
            <person name="Kim Y."/>
            <person name="Won Y.J."/>
        </authorList>
    </citation>
    <scope>NUCLEOTIDE SEQUENCE [LARGE SCALE GENOMIC DNA]</scope>
    <source>
        <strain evidence="17">Wonlab-2016</strain>
    </source>
</reference>
<dbReference type="HAMAP" id="MF_01925">
    <property type="entry name" value="P5C_reductase"/>
    <property type="match status" value="1"/>
</dbReference>
<dbReference type="InterPro" id="IPR029036">
    <property type="entry name" value="P5CR_dimer"/>
</dbReference>
<evidence type="ECO:0000259" key="16">
    <source>
        <dbReference type="Pfam" id="PF14748"/>
    </source>
</evidence>
<evidence type="ECO:0000259" key="15">
    <source>
        <dbReference type="Pfam" id="PF03807"/>
    </source>
</evidence>
<dbReference type="Pfam" id="PF14748">
    <property type="entry name" value="P5CR_dimer"/>
    <property type="match status" value="1"/>
</dbReference>
<keyword evidence="6" id="KW-0963">Cytoplasm</keyword>
<dbReference type="GO" id="GO:0005737">
    <property type="term" value="C:cytoplasm"/>
    <property type="evidence" value="ECO:0007669"/>
    <property type="project" value="UniProtKB-SubCell"/>
</dbReference>
<evidence type="ECO:0000256" key="9">
    <source>
        <dbReference type="ARBA" id="ARBA00022857"/>
    </source>
</evidence>
<evidence type="ECO:0000313" key="18">
    <source>
        <dbReference type="Proteomes" id="UP001519460"/>
    </source>
</evidence>
<dbReference type="InterPro" id="IPR053790">
    <property type="entry name" value="P5CR-like_CS"/>
</dbReference>
<dbReference type="GO" id="GO:0008652">
    <property type="term" value="P:amino acid biosynthetic process"/>
    <property type="evidence" value="ECO:0007669"/>
    <property type="project" value="UniProtKB-KW"/>
</dbReference>
<proteinExistence type="inferred from homology"/>
<dbReference type="NCBIfam" id="TIGR00112">
    <property type="entry name" value="proC"/>
    <property type="match status" value="1"/>
</dbReference>
<dbReference type="PANTHER" id="PTHR11645">
    <property type="entry name" value="PYRROLINE-5-CARBOXYLATE REDUCTASE"/>
    <property type="match status" value="1"/>
</dbReference>
<dbReference type="Gene3D" id="3.40.50.720">
    <property type="entry name" value="NAD(P)-binding Rossmann-like Domain"/>
    <property type="match status" value="1"/>
</dbReference>
<comment type="pathway">
    <text evidence="2 14">Amino-acid biosynthesis; L-proline biosynthesis; L-proline from L-glutamate 5-semialdehyde: step 1/1.</text>
</comment>
<comment type="catalytic activity">
    <reaction evidence="11">
        <text>L-proline + NAD(+) = (S)-1-pyrroline-5-carboxylate + NADH + 2 H(+)</text>
        <dbReference type="Rhea" id="RHEA:14105"/>
        <dbReference type="ChEBI" id="CHEBI:15378"/>
        <dbReference type="ChEBI" id="CHEBI:17388"/>
        <dbReference type="ChEBI" id="CHEBI:57540"/>
        <dbReference type="ChEBI" id="CHEBI:57945"/>
        <dbReference type="ChEBI" id="CHEBI:60039"/>
        <dbReference type="EC" id="1.5.1.2"/>
    </reaction>
</comment>
<evidence type="ECO:0000256" key="1">
    <source>
        <dbReference type="ARBA" id="ARBA00004496"/>
    </source>
</evidence>
<evidence type="ECO:0000256" key="3">
    <source>
        <dbReference type="ARBA" id="ARBA00005525"/>
    </source>
</evidence>
<dbReference type="GO" id="GO:0004735">
    <property type="term" value="F:pyrroline-5-carboxylate reductase activity"/>
    <property type="evidence" value="ECO:0007669"/>
    <property type="project" value="UniProtKB-EC"/>
</dbReference>
<feature type="domain" description="Pyrroline-5-carboxylate reductase dimerisation" evidence="16">
    <location>
        <begin position="171"/>
        <end position="275"/>
    </location>
</feature>
<dbReference type="InterPro" id="IPR028939">
    <property type="entry name" value="P5C_Rdtase_cat_N"/>
</dbReference>
<comment type="caution">
    <text evidence="17">The sequence shown here is derived from an EMBL/GenBank/DDBJ whole genome shotgun (WGS) entry which is preliminary data.</text>
</comment>
<evidence type="ECO:0000256" key="8">
    <source>
        <dbReference type="ARBA" id="ARBA00022650"/>
    </source>
</evidence>
<accession>A0ABD0J561</accession>
<dbReference type="AlphaFoldDB" id="A0ABD0J561"/>
<feature type="binding site" evidence="13">
    <location>
        <begin position="18"/>
        <end position="23"/>
    </location>
    <ligand>
        <name>NADP(+)</name>
        <dbReference type="ChEBI" id="CHEBI:58349"/>
    </ligand>
</feature>
<dbReference type="InterPro" id="IPR000304">
    <property type="entry name" value="Pyrroline-COOH_reductase"/>
</dbReference>
<dbReference type="PIRSF" id="PIRSF000193">
    <property type="entry name" value="Pyrrol-5-carb_rd"/>
    <property type="match status" value="1"/>
</dbReference>
<keyword evidence="9 13" id="KW-0521">NADP</keyword>
<keyword evidence="7 14" id="KW-0028">Amino-acid biosynthesis</keyword>
<evidence type="ECO:0000313" key="17">
    <source>
        <dbReference type="EMBL" id="KAK7461558.1"/>
    </source>
</evidence>
<dbReference type="Proteomes" id="UP001519460">
    <property type="component" value="Unassembled WGS sequence"/>
</dbReference>
<comment type="catalytic activity">
    <reaction evidence="12 14">
        <text>L-proline + NADP(+) = (S)-1-pyrroline-5-carboxylate + NADPH + 2 H(+)</text>
        <dbReference type="Rhea" id="RHEA:14109"/>
        <dbReference type="ChEBI" id="CHEBI:15378"/>
        <dbReference type="ChEBI" id="CHEBI:17388"/>
        <dbReference type="ChEBI" id="CHEBI:57783"/>
        <dbReference type="ChEBI" id="CHEBI:58349"/>
        <dbReference type="ChEBI" id="CHEBI:60039"/>
        <dbReference type="EC" id="1.5.1.2"/>
    </reaction>
</comment>
<dbReference type="FunFam" id="1.10.3730.10:FF:000001">
    <property type="entry name" value="Pyrroline-5-carboxylate reductase"/>
    <property type="match status" value="1"/>
</dbReference>
<dbReference type="SUPFAM" id="SSF48179">
    <property type="entry name" value="6-phosphogluconate dehydrogenase C-terminal domain-like"/>
    <property type="match status" value="1"/>
</dbReference>
<comment type="similarity">
    <text evidence="3 14">Belongs to the pyrroline-5-carboxylate reductase family.</text>
</comment>
<dbReference type="InterPro" id="IPR008927">
    <property type="entry name" value="6-PGluconate_DH-like_C_sf"/>
</dbReference>
<dbReference type="EMBL" id="JACVVK020000636">
    <property type="protein sequence ID" value="KAK7461558.1"/>
    <property type="molecule type" value="Genomic_DNA"/>
</dbReference>
<name>A0ABD0J561_9CAEN</name>
<dbReference type="PROSITE" id="PS00521">
    <property type="entry name" value="P5CR"/>
    <property type="match status" value="1"/>
</dbReference>
<gene>
    <name evidence="17" type="ORF">BaRGS_00038704</name>
</gene>
<evidence type="ECO:0000256" key="10">
    <source>
        <dbReference type="ARBA" id="ARBA00023002"/>
    </source>
</evidence>
<dbReference type="InterPro" id="IPR036291">
    <property type="entry name" value="NAD(P)-bd_dom_sf"/>
</dbReference>
<keyword evidence="8 14" id="KW-0641">Proline biosynthesis</keyword>
<dbReference type="Pfam" id="PF03807">
    <property type="entry name" value="F420_oxidored"/>
    <property type="match status" value="1"/>
</dbReference>
<evidence type="ECO:0000256" key="12">
    <source>
        <dbReference type="ARBA" id="ARBA00052690"/>
    </source>
</evidence>
<organism evidence="17 18">
    <name type="scientific">Batillaria attramentaria</name>
    <dbReference type="NCBI Taxonomy" id="370345"/>
    <lineage>
        <taxon>Eukaryota</taxon>
        <taxon>Metazoa</taxon>
        <taxon>Spiralia</taxon>
        <taxon>Lophotrochozoa</taxon>
        <taxon>Mollusca</taxon>
        <taxon>Gastropoda</taxon>
        <taxon>Caenogastropoda</taxon>
        <taxon>Sorbeoconcha</taxon>
        <taxon>Cerithioidea</taxon>
        <taxon>Batillariidae</taxon>
        <taxon>Batillaria</taxon>
    </lineage>
</organism>
<evidence type="ECO:0000256" key="2">
    <source>
        <dbReference type="ARBA" id="ARBA00005205"/>
    </source>
</evidence>
<dbReference type="EC" id="1.5.1.2" evidence="4 14"/>
<dbReference type="PANTHER" id="PTHR11645:SF62">
    <property type="entry name" value="PYRROLINE-5-CARBOXYLATE REDUCTASE"/>
    <property type="match status" value="1"/>
</dbReference>
<evidence type="ECO:0000256" key="6">
    <source>
        <dbReference type="ARBA" id="ARBA00022490"/>
    </source>
</evidence>
<evidence type="ECO:0000256" key="11">
    <source>
        <dbReference type="ARBA" id="ARBA00050547"/>
    </source>
</evidence>
<feature type="binding site" evidence="13">
    <location>
        <position position="66"/>
    </location>
    <ligand>
        <name>NADPH</name>
        <dbReference type="ChEBI" id="CHEBI:57783"/>
    </ligand>
</feature>
<protein>
    <recommendedName>
        <fullName evidence="5 14">Pyrroline-5-carboxylate reductase</fullName>
        <ecNumber evidence="4 14">1.5.1.2</ecNumber>
    </recommendedName>
</protein>
<dbReference type="FunFam" id="3.40.50.720:FF:000190">
    <property type="entry name" value="Pyrroline-5-carboxylate reductase"/>
    <property type="match status" value="1"/>
</dbReference>
<evidence type="ECO:0000256" key="7">
    <source>
        <dbReference type="ARBA" id="ARBA00022605"/>
    </source>
</evidence>
<keyword evidence="18" id="KW-1185">Reference proteome</keyword>
<keyword evidence="10 14" id="KW-0560">Oxidoreductase</keyword>
<evidence type="ECO:0000256" key="5">
    <source>
        <dbReference type="ARBA" id="ARBA00021413"/>
    </source>
</evidence>
<feature type="domain" description="Pyrroline-5-carboxylate reductase catalytic N-terminal" evidence="15">
    <location>
        <begin position="15"/>
        <end position="108"/>
    </location>
</feature>
<evidence type="ECO:0000256" key="4">
    <source>
        <dbReference type="ARBA" id="ARBA00012855"/>
    </source>
</evidence>
<evidence type="ECO:0000256" key="13">
    <source>
        <dbReference type="PIRSR" id="PIRSR000193-1"/>
    </source>
</evidence>
<dbReference type="SUPFAM" id="SSF51735">
    <property type="entry name" value="NAD(P)-binding Rossmann-fold domains"/>
    <property type="match status" value="1"/>
</dbReference>
<evidence type="ECO:0000256" key="14">
    <source>
        <dbReference type="RuleBase" id="RU003903"/>
    </source>
</evidence>
<comment type="subcellular location">
    <subcellularLocation>
        <location evidence="1">Cytoplasm</location>
    </subcellularLocation>
</comment>
<dbReference type="Gene3D" id="1.10.3730.10">
    <property type="entry name" value="ProC C-terminal domain-like"/>
    <property type="match status" value="1"/>
</dbReference>
<sequence length="280" mass="29139">MDGAGESLPTKDLLVGFIGAGKMAFAMSRGFLRAGLVKANNITVSDPSPQIRQEFKELGVNIAEDNREVVNRSQLIVLSVKPNVVKPVLKEVSSVISKHNIVVSIAAGVKLATIEELLPTGTRVVRVMPNTPVLVQAGAAVVAPGSSADPRDSELVVELLRSVGMCEQGNEKLLDAVTGLSGSGPAYAFAAIEAMADGGVKMGLPRDLAIKLAAQTMLGAAKMVVETGKHPGQLKDEVCSPAGTTISAIHVLEKNGFRGSLIDAVEAATTRARELGQQNA</sequence>